<protein>
    <submittedName>
        <fullName evidence="1">Uncharacterized protein</fullName>
    </submittedName>
</protein>
<organism evidence="1 2">
    <name type="scientific">Trifolium medium</name>
    <dbReference type="NCBI Taxonomy" id="97028"/>
    <lineage>
        <taxon>Eukaryota</taxon>
        <taxon>Viridiplantae</taxon>
        <taxon>Streptophyta</taxon>
        <taxon>Embryophyta</taxon>
        <taxon>Tracheophyta</taxon>
        <taxon>Spermatophyta</taxon>
        <taxon>Magnoliopsida</taxon>
        <taxon>eudicotyledons</taxon>
        <taxon>Gunneridae</taxon>
        <taxon>Pentapetalae</taxon>
        <taxon>rosids</taxon>
        <taxon>fabids</taxon>
        <taxon>Fabales</taxon>
        <taxon>Fabaceae</taxon>
        <taxon>Papilionoideae</taxon>
        <taxon>50 kb inversion clade</taxon>
        <taxon>NPAAA clade</taxon>
        <taxon>Hologalegina</taxon>
        <taxon>IRL clade</taxon>
        <taxon>Trifolieae</taxon>
        <taxon>Trifolium</taxon>
    </lineage>
</organism>
<keyword evidence="2" id="KW-1185">Reference proteome</keyword>
<evidence type="ECO:0000313" key="1">
    <source>
        <dbReference type="EMBL" id="MCI75936.1"/>
    </source>
</evidence>
<comment type="caution">
    <text evidence="1">The sequence shown here is derived from an EMBL/GenBank/DDBJ whole genome shotgun (WGS) entry which is preliminary data.</text>
</comment>
<reference evidence="1 2" key="1">
    <citation type="journal article" date="2018" name="Front. Plant Sci.">
        <title>Red Clover (Trifolium pratense) and Zigzag Clover (T. medium) - A Picture of Genomic Similarities and Differences.</title>
        <authorList>
            <person name="Dluhosova J."/>
            <person name="Istvanek J."/>
            <person name="Nedelnik J."/>
            <person name="Repkova J."/>
        </authorList>
    </citation>
    <scope>NUCLEOTIDE SEQUENCE [LARGE SCALE GENOMIC DNA]</scope>
    <source>
        <strain evidence="2">cv. 10/8</strain>
        <tissue evidence="1">Leaf</tissue>
    </source>
</reference>
<name>A0A392UTU2_9FABA</name>
<sequence>PRGVESCDRTSLNPSGSLLSLKWQPSDWGHSGKPVIGATGCGNPVIGVTVANQ</sequence>
<proteinExistence type="predicted"/>
<accession>A0A392UTU2</accession>
<dbReference type="Proteomes" id="UP000265520">
    <property type="component" value="Unassembled WGS sequence"/>
</dbReference>
<feature type="non-terminal residue" evidence="1">
    <location>
        <position position="1"/>
    </location>
</feature>
<evidence type="ECO:0000313" key="2">
    <source>
        <dbReference type="Proteomes" id="UP000265520"/>
    </source>
</evidence>
<dbReference type="AlphaFoldDB" id="A0A392UTU2"/>
<dbReference type="EMBL" id="LXQA010894472">
    <property type="protein sequence ID" value="MCI75936.1"/>
    <property type="molecule type" value="Genomic_DNA"/>
</dbReference>